<dbReference type="EMBL" id="UINC01061715">
    <property type="protein sequence ID" value="SVB87582.1"/>
    <property type="molecule type" value="Genomic_DNA"/>
</dbReference>
<dbReference type="PANTHER" id="PTHR44858:SF1">
    <property type="entry name" value="UDP-N-ACETYLGLUCOSAMINE--PEPTIDE N-ACETYLGLUCOSAMINYLTRANSFERASE SPINDLY-RELATED"/>
    <property type="match status" value="1"/>
</dbReference>
<dbReference type="InterPro" id="IPR019734">
    <property type="entry name" value="TPR_rpt"/>
</dbReference>
<dbReference type="InterPro" id="IPR013105">
    <property type="entry name" value="TPR_2"/>
</dbReference>
<dbReference type="PANTHER" id="PTHR44858">
    <property type="entry name" value="TETRATRICOPEPTIDE REPEAT PROTEIN 6"/>
    <property type="match status" value="1"/>
</dbReference>
<accession>A0A382HKC1</accession>
<dbReference type="Pfam" id="PF07719">
    <property type="entry name" value="TPR_2"/>
    <property type="match status" value="1"/>
</dbReference>
<dbReference type="Pfam" id="PF14559">
    <property type="entry name" value="TPR_19"/>
    <property type="match status" value="1"/>
</dbReference>
<keyword evidence="1" id="KW-0677">Repeat</keyword>
<dbReference type="Pfam" id="PF13181">
    <property type="entry name" value="TPR_8"/>
    <property type="match status" value="1"/>
</dbReference>
<dbReference type="SMART" id="SM00028">
    <property type="entry name" value="TPR"/>
    <property type="match status" value="7"/>
</dbReference>
<feature type="non-terminal residue" evidence="3">
    <location>
        <position position="1"/>
    </location>
</feature>
<evidence type="ECO:0008006" key="4">
    <source>
        <dbReference type="Google" id="ProtNLM"/>
    </source>
</evidence>
<gene>
    <name evidence="3" type="ORF">METZ01_LOCUS240436</name>
</gene>
<protein>
    <recommendedName>
        <fullName evidence="4">Tetratricopeptide repeat protein</fullName>
    </recommendedName>
</protein>
<evidence type="ECO:0000256" key="2">
    <source>
        <dbReference type="ARBA" id="ARBA00022803"/>
    </source>
</evidence>
<sequence length="368" mass="41611">AAELDPNNAQYHYQRGMNFYYLNQYEAAENAFLKALSIDTTDVDSAYQLAYIYAAQKKATLANQQIVKVLQIQKEHPKIQSAKLLLEYVKKNALDKLPLKIIPHDYHVGRSKSYYQSGDYGLALIEIETAAKLKPNDLQTKEILIGLTSFLLRVNTTEKTIKEMISIAGETDIITAKGYQELGDIEVLRGNLSEARTYYEKVLKLSDPNGIARRTLEELPEKVVSNTTPLLPAEVFINPSVALNRKGELFAQYKMYKRAIAIYSLASRIRPNHLPTMLNTATAYYNSENYGKAIAILERLLLSHPHHEDILAHRILLAQAYVKSNNRGKGLKNIAIAIKMNPAVKASIRTNPAFEVLREINEYKELTQ</sequence>
<keyword evidence="2" id="KW-0802">TPR repeat</keyword>
<evidence type="ECO:0000313" key="3">
    <source>
        <dbReference type="EMBL" id="SVB87582.1"/>
    </source>
</evidence>
<dbReference type="AlphaFoldDB" id="A0A382HKC1"/>
<reference evidence="3" key="1">
    <citation type="submission" date="2018-05" db="EMBL/GenBank/DDBJ databases">
        <authorList>
            <person name="Lanie J.A."/>
            <person name="Ng W.-L."/>
            <person name="Kazmierczak K.M."/>
            <person name="Andrzejewski T.M."/>
            <person name="Davidsen T.M."/>
            <person name="Wayne K.J."/>
            <person name="Tettelin H."/>
            <person name="Glass J.I."/>
            <person name="Rusch D."/>
            <person name="Podicherti R."/>
            <person name="Tsui H.-C.T."/>
            <person name="Winkler M.E."/>
        </authorList>
    </citation>
    <scope>NUCLEOTIDE SEQUENCE</scope>
</reference>
<dbReference type="InterPro" id="IPR011990">
    <property type="entry name" value="TPR-like_helical_dom_sf"/>
</dbReference>
<proteinExistence type="predicted"/>
<dbReference type="PROSITE" id="PS50005">
    <property type="entry name" value="TPR"/>
    <property type="match status" value="2"/>
</dbReference>
<evidence type="ECO:0000256" key="1">
    <source>
        <dbReference type="ARBA" id="ARBA00022737"/>
    </source>
</evidence>
<organism evidence="3">
    <name type="scientific">marine metagenome</name>
    <dbReference type="NCBI Taxonomy" id="408172"/>
    <lineage>
        <taxon>unclassified sequences</taxon>
        <taxon>metagenomes</taxon>
        <taxon>ecological metagenomes</taxon>
    </lineage>
</organism>
<name>A0A382HKC1_9ZZZZ</name>
<dbReference type="InterPro" id="IPR050498">
    <property type="entry name" value="Ycf3"/>
</dbReference>
<dbReference type="SUPFAM" id="SSF48452">
    <property type="entry name" value="TPR-like"/>
    <property type="match status" value="1"/>
</dbReference>
<dbReference type="Gene3D" id="1.25.40.10">
    <property type="entry name" value="Tetratricopeptide repeat domain"/>
    <property type="match status" value="2"/>
</dbReference>